<dbReference type="InterPro" id="IPR015947">
    <property type="entry name" value="PUA-like_sf"/>
</dbReference>
<dbReference type="InterPro" id="IPR051685">
    <property type="entry name" value="Ycf3/AcsC/BcsC/TPR_MFPF"/>
</dbReference>
<feature type="repeat" description="TPR" evidence="3">
    <location>
        <begin position="157"/>
        <end position="190"/>
    </location>
</feature>
<evidence type="ECO:0000256" key="1">
    <source>
        <dbReference type="ARBA" id="ARBA00022737"/>
    </source>
</evidence>
<evidence type="ECO:0000256" key="2">
    <source>
        <dbReference type="ARBA" id="ARBA00022803"/>
    </source>
</evidence>
<feature type="repeat" description="TPR" evidence="3">
    <location>
        <begin position="295"/>
        <end position="328"/>
    </location>
</feature>
<reference evidence="5 6" key="1">
    <citation type="submission" date="2018-07" db="EMBL/GenBank/DDBJ databases">
        <title>Genomic Encyclopedia of Type Strains, Phase IV (KMG-IV): sequencing the most valuable type-strain genomes for metagenomic binning, comparative biology and taxonomic classification.</title>
        <authorList>
            <person name="Goeker M."/>
        </authorList>
    </citation>
    <scope>NUCLEOTIDE SEQUENCE [LARGE SCALE GENOMIC DNA]</scope>
    <source>
        <strain evidence="5 6">DSM 7466</strain>
    </source>
</reference>
<proteinExistence type="predicted"/>
<dbReference type="PANTHER" id="PTHR44943">
    <property type="entry name" value="CELLULOSE SYNTHASE OPERON PROTEIN C"/>
    <property type="match status" value="1"/>
</dbReference>
<dbReference type="CDD" id="cd06552">
    <property type="entry name" value="ASCH_yqfb_like"/>
    <property type="match status" value="1"/>
</dbReference>
<dbReference type="SMART" id="SM00028">
    <property type="entry name" value="TPR"/>
    <property type="match status" value="7"/>
</dbReference>
<dbReference type="SUPFAM" id="SSF81901">
    <property type="entry name" value="HCP-like"/>
    <property type="match status" value="1"/>
</dbReference>
<keyword evidence="2 3" id="KW-0802">TPR repeat</keyword>
<dbReference type="Pfam" id="PF13432">
    <property type="entry name" value="TPR_16"/>
    <property type="match status" value="1"/>
</dbReference>
<dbReference type="Pfam" id="PF04266">
    <property type="entry name" value="ASCH"/>
    <property type="match status" value="1"/>
</dbReference>
<dbReference type="Pfam" id="PF13181">
    <property type="entry name" value="TPR_8"/>
    <property type="match status" value="1"/>
</dbReference>
<accession>A0A371ND70</accession>
<sequence length="376" mass="44037">MPILSFSSRDIDLVTGKRTMTIRRKWKRPLRVGDRLHCYWNLVSKDREKVFEAVVTDVETVSFRELRENDELAREDGFRDARQLEEEFQRMYQGELTDDTEFQVIRFRKLPVDEWEGKKIDEKAMITRRADILFDSGKFSKSELCYTAALRIDPNDVYILNRLGDNLTRLGRFDEALKNYRRAIMIEPENPYIWNNMAITLLNAGRVDEALEASERALKIKNDPDLLYWRGVMLEVAGKPLEALESYEQSLEIDPRNAEVWTARGNLLSDLGRMEEAIESYNSALELALEDEQDPNVWNRKGNALLELERFDEALECYRRAIEMEPENDVYWTNMGVALLELERFDEALEAFNRALMINPKNEDAGILREECLENL</sequence>
<dbReference type="EMBL" id="QREL01000002">
    <property type="protein sequence ID" value="REE26360.1"/>
    <property type="molecule type" value="Genomic_DNA"/>
</dbReference>
<gene>
    <name evidence="5" type="ORF">C7452_1322</name>
</gene>
<comment type="caution">
    <text evidence="5">The sequence shown here is derived from an EMBL/GenBank/DDBJ whole genome shotgun (WGS) entry which is preliminary data.</text>
</comment>
<keyword evidence="6" id="KW-1185">Reference proteome</keyword>
<dbReference type="InterPro" id="IPR011990">
    <property type="entry name" value="TPR-like_helical_dom_sf"/>
</dbReference>
<dbReference type="Pfam" id="PF14559">
    <property type="entry name" value="TPR_19"/>
    <property type="match status" value="1"/>
</dbReference>
<organism evidence="5 6">
    <name type="scientific">Methanothermobacter defluvii</name>
    <dbReference type="NCBI Taxonomy" id="49339"/>
    <lineage>
        <taxon>Archaea</taxon>
        <taxon>Methanobacteriati</taxon>
        <taxon>Methanobacteriota</taxon>
        <taxon>Methanomada group</taxon>
        <taxon>Methanobacteria</taxon>
        <taxon>Methanobacteriales</taxon>
        <taxon>Methanobacteriaceae</taxon>
        <taxon>Methanothermobacter</taxon>
    </lineage>
</organism>
<evidence type="ECO:0000256" key="3">
    <source>
        <dbReference type="PROSITE-ProRule" id="PRU00339"/>
    </source>
</evidence>
<dbReference type="RefSeq" id="WP_115892639.1">
    <property type="nucleotide sequence ID" value="NZ_QREL01000002.1"/>
</dbReference>
<evidence type="ECO:0000313" key="6">
    <source>
        <dbReference type="Proteomes" id="UP000256864"/>
    </source>
</evidence>
<dbReference type="PROSITE" id="PS50005">
    <property type="entry name" value="TPR"/>
    <property type="match status" value="5"/>
</dbReference>
<dbReference type="InterPro" id="IPR007374">
    <property type="entry name" value="ASCH_domain"/>
</dbReference>
<dbReference type="PANTHER" id="PTHR44943:SF8">
    <property type="entry name" value="TPR REPEAT-CONTAINING PROTEIN MJ0263"/>
    <property type="match status" value="1"/>
</dbReference>
<feature type="domain" description="ASCH" evidence="4">
    <location>
        <begin position="4"/>
        <end position="111"/>
    </location>
</feature>
<feature type="repeat" description="TPR" evidence="3">
    <location>
        <begin position="329"/>
        <end position="362"/>
    </location>
</feature>
<name>A0A371ND70_9EURY</name>
<dbReference type="Proteomes" id="UP000256864">
    <property type="component" value="Unassembled WGS sequence"/>
</dbReference>
<feature type="repeat" description="TPR" evidence="3">
    <location>
        <begin position="224"/>
        <end position="257"/>
    </location>
</feature>
<dbReference type="AlphaFoldDB" id="A0A371ND70"/>
<feature type="repeat" description="TPR" evidence="3">
    <location>
        <begin position="258"/>
        <end position="291"/>
    </location>
</feature>
<dbReference type="Gene3D" id="1.25.40.10">
    <property type="entry name" value="Tetratricopeptide repeat domain"/>
    <property type="match status" value="3"/>
</dbReference>
<evidence type="ECO:0000259" key="4">
    <source>
        <dbReference type="SMART" id="SM01022"/>
    </source>
</evidence>
<protein>
    <submittedName>
        <fullName evidence="5">Tetratricopeptide repeat protein</fullName>
    </submittedName>
</protein>
<dbReference type="SMART" id="SM01022">
    <property type="entry name" value="ASCH"/>
    <property type="match status" value="1"/>
</dbReference>
<evidence type="ECO:0000313" key="5">
    <source>
        <dbReference type="EMBL" id="REE26360.1"/>
    </source>
</evidence>
<dbReference type="PROSITE" id="PS50293">
    <property type="entry name" value="TPR_REGION"/>
    <property type="match status" value="4"/>
</dbReference>
<dbReference type="Gene3D" id="2.30.130.30">
    <property type="entry name" value="Hypothetical protein"/>
    <property type="match status" value="1"/>
</dbReference>
<dbReference type="SUPFAM" id="SSF88697">
    <property type="entry name" value="PUA domain-like"/>
    <property type="match status" value="1"/>
</dbReference>
<keyword evidence="1" id="KW-0677">Repeat</keyword>
<dbReference type="InterPro" id="IPR019734">
    <property type="entry name" value="TPR_rpt"/>
</dbReference>
<dbReference type="Pfam" id="PF00515">
    <property type="entry name" value="TPR_1"/>
    <property type="match status" value="1"/>
</dbReference>